<dbReference type="Gene3D" id="2.40.50.140">
    <property type="entry name" value="Nucleic acid-binding proteins"/>
    <property type="match status" value="1"/>
</dbReference>
<dbReference type="InterPro" id="IPR004088">
    <property type="entry name" value="KH_dom_type_1"/>
</dbReference>
<protein>
    <recommendedName>
        <fullName evidence="2">polyribonucleotide nucleotidyltransferase</fullName>
        <ecNumber evidence="2">2.7.7.8</ecNumber>
    </recommendedName>
    <alternativeName>
        <fullName evidence="9">Polynucleotide phosphorylase 1</fullName>
    </alternativeName>
</protein>
<evidence type="ECO:0000256" key="2">
    <source>
        <dbReference type="ARBA" id="ARBA00012416"/>
    </source>
</evidence>
<gene>
    <name evidence="13" type="ORF">HYH03_001992</name>
</gene>
<evidence type="ECO:0000256" key="1">
    <source>
        <dbReference type="ARBA" id="ARBA00007404"/>
    </source>
</evidence>
<evidence type="ECO:0000256" key="7">
    <source>
        <dbReference type="ARBA" id="ARBA00022695"/>
    </source>
</evidence>
<dbReference type="GO" id="GO:0005739">
    <property type="term" value="C:mitochondrion"/>
    <property type="evidence" value="ECO:0007669"/>
    <property type="project" value="TreeGrafter"/>
</dbReference>
<dbReference type="PANTHER" id="PTHR11252">
    <property type="entry name" value="POLYRIBONUCLEOTIDE NUCLEOTIDYLTRANSFERASE"/>
    <property type="match status" value="1"/>
</dbReference>
<feature type="domain" description="S1 motif" evidence="12">
    <location>
        <begin position="646"/>
        <end position="714"/>
    </location>
</feature>
<dbReference type="InterPro" id="IPR036612">
    <property type="entry name" value="KH_dom_type_1_sf"/>
</dbReference>
<evidence type="ECO:0000256" key="11">
    <source>
        <dbReference type="SAM" id="MobiDB-lite"/>
    </source>
</evidence>
<dbReference type="SUPFAM" id="SSF55666">
    <property type="entry name" value="Ribonuclease PH domain 2-like"/>
    <property type="match status" value="2"/>
</dbReference>
<dbReference type="InterPro" id="IPR001247">
    <property type="entry name" value="ExoRNase_PH_dom1"/>
</dbReference>
<sequence>MPMPGLFLPLQSFAAFRSAQTLVLDVPGGAPITLATGEIGRQANGAIWATCGETVLYATACCAPVPTGDGSFVPFTVNYAERFSAAGRTSGGYIKRDGRPKDAEVLTSRLVDRPLRPMFAKGWSNDTQVLEWVLSYDGLNEPEPIAITAAAAALLISDIPLKKAIAGVRVGMAPDGSFIVNPTTEAMKTSRLDLMVAGTKDAILMIEGFCDFLSEETMIEALRVGSQAIASLCSQMEAWAAKVGKPKRTDSVVTVPDALVERLKGLVAEQLKKAYRTSLSKEVRSSAVGEAQARAQAVLAAESEAPAYTPLQISMALKAVESEVMRSLVLEEQLRADGRGVRDIRPITSRCSLLPRTHGSSLFTRGETQAVCVATLGSASDALRQESIRRGDDEEHDRFYLQYHFPPSSVGETGRTGAPGRRELGHGELAQRALAPIVPPEEAFPYTIRVESTITESNGSSSMASVCGGCLAMMDAGVPLARPVAGIAMGLILEAGRHVVLSDILGSEDALGDMDFKVAGDYDAITAFQMDIKVEGITLDIMASALQQAKEGRRHILGEMAKASPGPRGELSPYAPRLLRMQIDPSKKGAVIGAGGKVIKQLLEASGASAIDIDDDGKVNVVAPSLKAAEMAAEFVGMLAADPEPGTIFRAKPVAGLAAFGCFVELCPGRQGLVHVSEMGEGPLGDPAAAVKVGDKVDVMVLSADGGKLSLSIKAVAKADAGEAVAMPKRVFANSSSDGGRGGGRGRGGGGRGGGDRMRRP</sequence>
<dbReference type="PANTHER" id="PTHR11252:SF0">
    <property type="entry name" value="POLYRIBONUCLEOTIDE NUCLEOTIDYLTRANSFERASE 1, MITOCHONDRIAL"/>
    <property type="match status" value="1"/>
</dbReference>
<dbReference type="InterPro" id="IPR015847">
    <property type="entry name" value="ExoRNase_PH_dom2"/>
</dbReference>
<dbReference type="InterPro" id="IPR036456">
    <property type="entry name" value="PNPase_PH_RNA-bd_sf"/>
</dbReference>
<dbReference type="SMART" id="SM00316">
    <property type="entry name" value="S1"/>
    <property type="match status" value="1"/>
</dbReference>
<dbReference type="FunFam" id="3.30.1370.10:FF:000001">
    <property type="entry name" value="Polyribonucleotide nucleotidyltransferase"/>
    <property type="match status" value="1"/>
</dbReference>
<evidence type="ECO:0000313" key="14">
    <source>
        <dbReference type="Proteomes" id="UP000612055"/>
    </source>
</evidence>
<dbReference type="Proteomes" id="UP000612055">
    <property type="component" value="Unassembled WGS sequence"/>
</dbReference>
<dbReference type="InterPro" id="IPR015848">
    <property type="entry name" value="PNPase_PH_RNA-bd_bac/org-type"/>
</dbReference>
<dbReference type="InterPro" id="IPR004087">
    <property type="entry name" value="KH_dom"/>
</dbReference>
<dbReference type="SUPFAM" id="SSF54791">
    <property type="entry name" value="Eukaryotic type KH-domain (KH-domain type I)"/>
    <property type="match status" value="1"/>
</dbReference>
<organism evidence="13 14">
    <name type="scientific">Edaphochlamys debaryana</name>
    <dbReference type="NCBI Taxonomy" id="47281"/>
    <lineage>
        <taxon>Eukaryota</taxon>
        <taxon>Viridiplantae</taxon>
        <taxon>Chlorophyta</taxon>
        <taxon>core chlorophytes</taxon>
        <taxon>Chlorophyceae</taxon>
        <taxon>CS clade</taxon>
        <taxon>Chlamydomonadales</taxon>
        <taxon>Chlamydomonadales incertae sedis</taxon>
        <taxon>Edaphochlamys</taxon>
    </lineage>
</organism>
<dbReference type="HAMAP" id="MF_01595">
    <property type="entry name" value="PNPase"/>
    <property type="match status" value="1"/>
</dbReference>
<proteinExistence type="inferred from homology"/>
<dbReference type="Gene3D" id="3.30.230.70">
    <property type="entry name" value="GHMP Kinase, N-terminal domain"/>
    <property type="match status" value="2"/>
</dbReference>
<keyword evidence="6" id="KW-0819">tRNA processing</keyword>
<dbReference type="EC" id="2.7.7.8" evidence="2"/>
<dbReference type="GO" id="GO:0003723">
    <property type="term" value="F:RNA binding"/>
    <property type="evidence" value="ECO:0007669"/>
    <property type="project" value="UniProtKB-UniRule"/>
</dbReference>
<dbReference type="SMART" id="SM00322">
    <property type="entry name" value="KH"/>
    <property type="match status" value="1"/>
</dbReference>
<dbReference type="GO" id="GO:0009570">
    <property type="term" value="C:chloroplast stroma"/>
    <property type="evidence" value="ECO:0007669"/>
    <property type="project" value="TreeGrafter"/>
</dbReference>
<dbReference type="Pfam" id="PF03726">
    <property type="entry name" value="PNPase"/>
    <property type="match status" value="1"/>
</dbReference>
<evidence type="ECO:0000256" key="6">
    <source>
        <dbReference type="ARBA" id="ARBA00022694"/>
    </source>
</evidence>
<dbReference type="FunFam" id="3.30.230.70:FF:000001">
    <property type="entry name" value="Polyribonucleotide nucleotidyltransferase"/>
    <property type="match status" value="1"/>
</dbReference>
<dbReference type="EMBL" id="JAEHOE010000004">
    <property type="protein sequence ID" value="KAG2500423.1"/>
    <property type="molecule type" value="Genomic_DNA"/>
</dbReference>
<accession>A0A835YFT4</accession>
<dbReference type="InterPro" id="IPR020568">
    <property type="entry name" value="Ribosomal_Su5_D2-typ_SF"/>
</dbReference>
<dbReference type="GO" id="GO:0000965">
    <property type="term" value="P:mitochondrial RNA 3'-end processing"/>
    <property type="evidence" value="ECO:0007669"/>
    <property type="project" value="TreeGrafter"/>
</dbReference>
<dbReference type="Gene3D" id="3.30.1370.10">
    <property type="entry name" value="K Homology domain, type 1"/>
    <property type="match status" value="1"/>
</dbReference>
<evidence type="ECO:0000256" key="5">
    <source>
        <dbReference type="ARBA" id="ARBA00022679"/>
    </source>
</evidence>
<dbReference type="InterPro" id="IPR003029">
    <property type="entry name" value="S1_domain"/>
</dbReference>
<evidence type="ECO:0000256" key="9">
    <source>
        <dbReference type="ARBA" id="ARBA00031451"/>
    </source>
</evidence>
<dbReference type="GO" id="GO:0006364">
    <property type="term" value="P:rRNA processing"/>
    <property type="evidence" value="ECO:0007669"/>
    <property type="project" value="UniProtKB-KW"/>
</dbReference>
<dbReference type="Pfam" id="PF03725">
    <property type="entry name" value="RNase_PH_C"/>
    <property type="match status" value="1"/>
</dbReference>
<feature type="region of interest" description="Disordered" evidence="11">
    <location>
        <begin position="730"/>
        <end position="761"/>
    </location>
</feature>
<dbReference type="NCBIfam" id="TIGR03591">
    <property type="entry name" value="polynuc_phos"/>
    <property type="match status" value="1"/>
</dbReference>
<evidence type="ECO:0000256" key="4">
    <source>
        <dbReference type="ARBA" id="ARBA00022552"/>
    </source>
</evidence>
<dbReference type="GO" id="GO:0000958">
    <property type="term" value="P:mitochondrial mRNA catabolic process"/>
    <property type="evidence" value="ECO:0007669"/>
    <property type="project" value="TreeGrafter"/>
</dbReference>
<dbReference type="Pfam" id="PF00575">
    <property type="entry name" value="S1"/>
    <property type="match status" value="1"/>
</dbReference>
<dbReference type="PROSITE" id="PS50126">
    <property type="entry name" value="S1"/>
    <property type="match status" value="1"/>
</dbReference>
<dbReference type="SUPFAM" id="SSF54211">
    <property type="entry name" value="Ribosomal protein S5 domain 2-like"/>
    <property type="match status" value="2"/>
</dbReference>
<dbReference type="CDD" id="cd02393">
    <property type="entry name" value="KH-I_PNPase"/>
    <property type="match status" value="1"/>
</dbReference>
<evidence type="ECO:0000259" key="12">
    <source>
        <dbReference type="PROSITE" id="PS50126"/>
    </source>
</evidence>
<keyword evidence="3" id="KW-0963">Cytoplasm</keyword>
<dbReference type="InterPro" id="IPR012340">
    <property type="entry name" value="NA-bd_OB-fold"/>
</dbReference>
<keyword evidence="14" id="KW-1185">Reference proteome</keyword>
<comment type="similarity">
    <text evidence="1">Belongs to the polyribonucleotide nucleotidyltransferase family.</text>
</comment>
<dbReference type="AlphaFoldDB" id="A0A835YFT4"/>
<dbReference type="CDD" id="cd11364">
    <property type="entry name" value="RNase_PH_PNPase_2"/>
    <property type="match status" value="1"/>
</dbReference>
<dbReference type="GO" id="GO:0008033">
    <property type="term" value="P:tRNA processing"/>
    <property type="evidence" value="ECO:0007669"/>
    <property type="project" value="UniProtKB-KW"/>
</dbReference>
<comment type="caution">
    <text evidence="13">The sequence shown here is derived from an EMBL/GenBank/DDBJ whole genome shotgun (WGS) entry which is preliminary data.</text>
</comment>
<dbReference type="InterPro" id="IPR036345">
    <property type="entry name" value="ExoRNase_PH_dom2_sf"/>
</dbReference>
<evidence type="ECO:0000256" key="10">
    <source>
        <dbReference type="PROSITE-ProRule" id="PRU00117"/>
    </source>
</evidence>
<dbReference type="PROSITE" id="PS50084">
    <property type="entry name" value="KH_TYPE_1"/>
    <property type="match status" value="1"/>
</dbReference>
<dbReference type="Pfam" id="PF00013">
    <property type="entry name" value="KH_1"/>
    <property type="match status" value="1"/>
</dbReference>
<dbReference type="PIRSF" id="PIRSF005499">
    <property type="entry name" value="PNPase"/>
    <property type="match status" value="1"/>
</dbReference>
<keyword evidence="5" id="KW-0808">Transferase</keyword>
<feature type="compositionally biased region" description="Gly residues" evidence="11">
    <location>
        <begin position="739"/>
        <end position="753"/>
    </location>
</feature>
<dbReference type="Pfam" id="PF01138">
    <property type="entry name" value="RNase_PH"/>
    <property type="match status" value="2"/>
</dbReference>
<dbReference type="GO" id="GO:0000175">
    <property type="term" value="F:3'-5'-RNA exonuclease activity"/>
    <property type="evidence" value="ECO:0007669"/>
    <property type="project" value="UniProtKB-ARBA"/>
</dbReference>
<dbReference type="InterPro" id="IPR012162">
    <property type="entry name" value="PNPase"/>
</dbReference>
<dbReference type="GO" id="GO:0004654">
    <property type="term" value="F:polyribonucleotide nucleotidyltransferase activity"/>
    <property type="evidence" value="ECO:0007669"/>
    <property type="project" value="UniProtKB-EC"/>
</dbReference>
<name>A0A835YFT4_9CHLO</name>
<keyword evidence="8 10" id="KW-0694">RNA-binding</keyword>
<dbReference type="GO" id="GO:0005829">
    <property type="term" value="C:cytosol"/>
    <property type="evidence" value="ECO:0007669"/>
    <property type="project" value="TreeGrafter"/>
</dbReference>
<dbReference type="SUPFAM" id="SSF50249">
    <property type="entry name" value="Nucleic acid-binding proteins"/>
    <property type="match status" value="1"/>
</dbReference>
<dbReference type="SUPFAM" id="SSF46915">
    <property type="entry name" value="Polynucleotide phosphorylase/guanosine pentaphosphate synthase (PNPase/GPSI), domain 3"/>
    <property type="match status" value="1"/>
</dbReference>
<reference evidence="13" key="1">
    <citation type="journal article" date="2020" name="bioRxiv">
        <title>Comparative genomics of Chlamydomonas.</title>
        <authorList>
            <person name="Craig R.J."/>
            <person name="Hasan A.R."/>
            <person name="Ness R.W."/>
            <person name="Keightley P.D."/>
        </authorList>
    </citation>
    <scope>NUCLEOTIDE SEQUENCE</scope>
    <source>
        <strain evidence="13">CCAP 11/70</strain>
    </source>
</reference>
<keyword evidence="7" id="KW-0548">Nucleotidyltransferase</keyword>
<evidence type="ECO:0000256" key="3">
    <source>
        <dbReference type="ARBA" id="ARBA00022490"/>
    </source>
</evidence>
<keyword evidence="4" id="KW-0698">rRNA processing</keyword>
<dbReference type="OrthoDB" id="437922at2759"/>
<evidence type="ECO:0000256" key="8">
    <source>
        <dbReference type="ARBA" id="ARBA00022884"/>
    </source>
</evidence>
<evidence type="ECO:0000313" key="13">
    <source>
        <dbReference type="EMBL" id="KAG2500423.1"/>
    </source>
</evidence>
<dbReference type="InterPro" id="IPR027408">
    <property type="entry name" value="PNPase/RNase_PH_dom_sf"/>
</dbReference>
<dbReference type="NCBIfam" id="NF008805">
    <property type="entry name" value="PRK11824.1"/>
    <property type="match status" value="1"/>
</dbReference>